<protein>
    <submittedName>
        <fullName evidence="3">Uncharacterized protein</fullName>
    </submittedName>
</protein>
<feature type="region of interest" description="Disordered" evidence="1">
    <location>
        <begin position="52"/>
        <end position="75"/>
    </location>
</feature>
<dbReference type="AlphaFoldDB" id="A0A1I7TIR9"/>
<dbReference type="WBParaSite" id="Csp11.Scaffold625.g6337.t1">
    <property type="protein sequence ID" value="Csp11.Scaffold625.g6337.t1"/>
    <property type="gene ID" value="Csp11.Scaffold625.g6337"/>
</dbReference>
<evidence type="ECO:0000313" key="3">
    <source>
        <dbReference type="WBParaSite" id="Csp11.Scaffold625.g6337.t1"/>
    </source>
</evidence>
<organism evidence="2 3">
    <name type="scientific">Caenorhabditis tropicalis</name>
    <dbReference type="NCBI Taxonomy" id="1561998"/>
    <lineage>
        <taxon>Eukaryota</taxon>
        <taxon>Metazoa</taxon>
        <taxon>Ecdysozoa</taxon>
        <taxon>Nematoda</taxon>
        <taxon>Chromadorea</taxon>
        <taxon>Rhabditida</taxon>
        <taxon>Rhabditina</taxon>
        <taxon>Rhabditomorpha</taxon>
        <taxon>Rhabditoidea</taxon>
        <taxon>Rhabditidae</taxon>
        <taxon>Peloderinae</taxon>
        <taxon>Caenorhabditis</taxon>
    </lineage>
</organism>
<name>A0A1I7TIR9_9PELO</name>
<sequence length="75" mass="8884">MYCQMTVFWRVRRATQHFETADHLVSGDVVDEIEAGAEDEEMFDEENEEIEEEMFDEEDGEIEEEMADGEEENEE</sequence>
<evidence type="ECO:0000256" key="1">
    <source>
        <dbReference type="SAM" id="MobiDB-lite"/>
    </source>
</evidence>
<dbReference type="Proteomes" id="UP000095282">
    <property type="component" value="Unplaced"/>
</dbReference>
<keyword evidence="2" id="KW-1185">Reference proteome</keyword>
<proteinExistence type="predicted"/>
<evidence type="ECO:0000313" key="2">
    <source>
        <dbReference type="Proteomes" id="UP000095282"/>
    </source>
</evidence>
<reference evidence="3" key="1">
    <citation type="submission" date="2016-11" db="UniProtKB">
        <authorList>
            <consortium name="WormBaseParasite"/>
        </authorList>
    </citation>
    <scope>IDENTIFICATION</scope>
</reference>
<accession>A0A1I7TIR9</accession>